<dbReference type="PROSITE" id="PS51257">
    <property type="entry name" value="PROKAR_LIPOPROTEIN"/>
    <property type="match status" value="1"/>
</dbReference>
<organism evidence="2 3">
    <name type="scientific">Streptosporangium amethystogenes subsp. fukuiense</name>
    <dbReference type="NCBI Taxonomy" id="698418"/>
    <lineage>
        <taxon>Bacteria</taxon>
        <taxon>Bacillati</taxon>
        <taxon>Actinomycetota</taxon>
        <taxon>Actinomycetes</taxon>
        <taxon>Streptosporangiales</taxon>
        <taxon>Streptosporangiaceae</taxon>
        <taxon>Streptosporangium</taxon>
    </lineage>
</organism>
<sequence>MMRKALVVMTVLACALAISLACQSDEVPVDRSPLPTVAAPPYICDHIPLKAVELMTGVHNPLVRGYFDFTISEGLGAGGCAVYQREGERLKVLQISLTPGGYPGAVEEQIEDGALRLPEILPGVIGSYFKPSDSETNDAYALLVRGKAEISIQMEIGAAGRDNAADVLALMKLIAPKLLTDASAPSAKTETSPTPKKD</sequence>
<reference evidence="3" key="1">
    <citation type="journal article" date="2019" name="Int. J. Syst. Evol. Microbiol.">
        <title>The Global Catalogue of Microorganisms (GCM) 10K type strain sequencing project: providing services to taxonomists for standard genome sequencing and annotation.</title>
        <authorList>
            <consortium name="The Broad Institute Genomics Platform"/>
            <consortium name="The Broad Institute Genome Sequencing Center for Infectious Disease"/>
            <person name="Wu L."/>
            <person name="Ma J."/>
        </authorList>
    </citation>
    <scope>NUCLEOTIDE SEQUENCE [LARGE SCALE GENOMIC DNA]</scope>
    <source>
        <strain evidence="3">JCM 10083</strain>
    </source>
</reference>
<name>A0ABW2T9I5_9ACTN</name>
<accession>A0ABW2T9I5</accession>
<evidence type="ECO:0000313" key="3">
    <source>
        <dbReference type="Proteomes" id="UP001596514"/>
    </source>
</evidence>
<evidence type="ECO:0000313" key="2">
    <source>
        <dbReference type="EMBL" id="MFC7604901.1"/>
    </source>
</evidence>
<proteinExistence type="predicted"/>
<dbReference type="Proteomes" id="UP001596514">
    <property type="component" value="Unassembled WGS sequence"/>
</dbReference>
<feature type="signal peptide" evidence="1">
    <location>
        <begin position="1"/>
        <end position="24"/>
    </location>
</feature>
<evidence type="ECO:0008006" key="4">
    <source>
        <dbReference type="Google" id="ProtNLM"/>
    </source>
</evidence>
<dbReference type="RefSeq" id="WP_343979278.1">
    <property type="nucleotide sequence ID" value="NZ_BAAAGK010000179.1"/>
</dbReference>
<feature type="chain" id="PRO_5045457677" description="DUF3558 domain-containing protein" evidence="1">
    <location>
        <begin position="25"/>
        <end position="198"/>
    </location>
</feature>
<dbReference type="EMBL" id="JBHTEE010000001">
    <property type="protein sequence ID" value="MFC7604901.1"/>
    <property type="molecule type" value="Genomic_DNA"/>
</dbReference>
<keyword evidence="3" id="KW-1185">Reference proteome</keyword>
<keyword evidence="1" id="KW-0732">Signal</keyword>
<protein>
    <recommendedName>
        <fullName evidence="4">DUF3558 domain-containing protein</fullName>
    </recommendedName>
</protein>
<comment type="caution">
    <text evidence="2">The sequence shown here is derived from an EMBL/GenBank/DDBJ whole genome shotgun (WGS) entry which is preliminary data.</text>
</comment>
<evidence type="ECO:0000256" key="1">
    <source>
        <dbReference type="SAM" id="SignalP"/>
    </source>
</evidence>
<gene>
    <name evidence="2" type="ORF">ACFQVD_32830</name>
</gene>